<dbReference type="EMBL" id="ACOU01000002">
    <property type="protein sequence ID" value="EKX73524.1"/>
    <property type="molecule type" value="Genomic_DNA"/>
</dbReference>
<dbReference type="KEGG" id="beq:BEWA_035600"/>
<dbReference type="RefSeq" id="XP_004832976.1">
    <property type="nucleotide sequence ID" value="XM_004832919.1"/>
</dbReference>
<sequence>MEDLPSNEREWYSFERQVSRWLSENVHVLTPEERQPFTKASINSIGIGSGMTILTNLTLNRFGIFSNRFRRAIVSSIGGIYVTTKYIASKRREIYTDLLKSPGTTGQACRKILAATRADPTAHTGYPQETHAPVDYSNFGGPQESQEFVTDNVNVPKETGGFFQEQGQRTEVAEKKDFKTWEEIRRENLKRDGYTQSSES</sequence>
<reference evidence="1 2" key="1">
    <citation type="journal article" date="2012" name="BMC Genomics">
        <title>Comparative genomic analysis and phylogenetic position of Theileria equi.</title>
        <authorList>
            <person name="Kappmeyer L.S."/>
            <person name="Thiagarajan M."/>
            <person name="Herndon D.R."/>
            <person name="Ramsay J.D."/>
            <person name="Caler E."/>
            <person name="Djikeng A."/>
            <person name="Gillespie J.J."/>
            <person name="Lau A.O."/>
            <person name="Roalson E.H."/>
            <person name="Silva J.C."/>
            <person name="Silva M.G."/>
            <person name="Suarez C.E."/>
            <person name="Ueti M.W."/>
            <person name="Nene V.M."/>
            <person name="Mealey R.H."/>
            <person name="Knowles D.P."/>
            <person name="Brayton K.A."/>
        </authorList>
    </citation>
    <scope>NUCLEOTIDE SEQUENCE [LARGE SCALE GENOMIC DNA]</scope>
    <source>
        <strain evidence="1 2">WA</strain>
    </source>
</reference>
<proteinExistence type="predicted"/>
<name>L1LE15_THEEQ</name>
<organism evidence="1 2">
    <name type="scientific">Theileria equi strain WA</name>
    <dbReference type="NCBI Taxonomy" id="1537102"/>
    <lineage>
        <taxon>Eukaryota</taxon>
        <taxon>Sar</taxon>
        <taxon>Alveolata</taxon>
        <taxon>Apicomplexa</taxon>
        <taxon>Aconoidasida</taxon>
        <taxon>Piroplasmida</taxon>
        <taxon>Theileriidae</taxon>
        <taxon>Theileria</taxon>
    </lineage>
</organism>
<dbReference type="VEuPathDB" id="PiroplasmaDB:BEWA_035600"/>
<dbReference type="Proteomes" id="UP000031512">
    <property type="component" value="Unassembled WGS sequence"/>
</dbReference>
<evidence type="ECO:0000313" key="2">
    <source>
        <dbReference type="Proteomes" id="UP000031512"/>
    </source>
</evidence>
<evidence type="ECO:0000313" key="1">
    <source>
        <dbReference type="EMBL" id="EKX73524.1"/>
    </source>
</evidence>
<keyword evidence="2" id="KW-1185">Reference proteome</keyword>
<dbReference type="AlphaFoldDB" id="L1LE15"/>
<accession>L1LE15</accession>
<dbReference type="GeneID" id="15807928"/>
<dbReference type="eggNOG" id="ENOG502QXKZ">
    <property type="taxonomic scope" value="Eukaryota"/>
</dbReference>
<comment type="caution">
    <text evidence="1">The sequence shown here is derived from an EMBL/GenBank/DDBJ whole genome shotgun (WGS) entry which is preliminary data.</text>
</comment>
<protein>
    <submittedName>
        <fullName evidence="1">Uncharacterized protein</fullName>
    </submittedName>
</protein>
<gene>
    <name evidence="1" type="ORF">BEWA_035600</name>
</gene>